<dbReference type="PANTHER" id="PTHR10000:SF8">
    <property type="entry name" value="HAD SUPERFAMILY HYDROLASE-LIKE, TYPE 3"/>
    <property type="match status" value="1"/>
</dbReference>
<dbReference type="EMBL" id="RQZG01000007">
    <property type="protein sequence ID" value="RRD05240.1"/>
    <property type="molecule type" value="Genomic_DNA"/>
</dbReference>
<dbReference type="RefSeq" id="WP_124844600.1">
    <property type="nucleotide sequence ID" value="NZ_RQZG01000007.1"/>
</dbReference>
<sequence length="262" mass="27734">MTFHPRLVALDIDGTLVDADGQLPDAVRDAVRRIVAADVPVVLATGRSWISTERVVAQLGLPPGVAICANGAQILAHPSGRVLHEELFDPADTIAKVARLAPQVAIAVPDRAHWRVSKGFPPGELSGEEVVIEPLEDLASRPVTRVVICDPDSSDEMFVEMAESLGLHEVSYFVGWSAWMDISPLGVDKANALARVAADLGVVADDVLAIGDGRNDVEMLTWAGRGVAMGNAPDEVKAVADHVAADFSAGGTVIELDRWFPG</sequence>
<dbReference type="GO" id="GO:0016791">
    <property type="term" value="F:phosphatase activity"/>
    <property type="evidence" value="ECO:0007669"/>
    <property type="project" value="TreeGrafter"/>
</dbReference>
<gene>
    <name evidence="1" type="ORF">EII34_07865</name>
</gene>
<proteinExistence type="predicted"/>
<evidence type="ECO:0000313" key="1">
    <source>
        <dbReference type="EMBL" id="RRD05240.1"/>
    </source>
</evidence>
<dbReference type="AlphaFoldDB" id="A0A3P1T7C8"/>
<evidence type="ECO:0000313" key="2">
    <source>
        <dbReference type="Proteomes" id="UP000280819"/>
    </source>
</evidence>
<dbReference type="Proteomes" id="UP000280819">
    <property type="component" value="Unassembled WGS sequence"/>
</dbReference>
<dbReference type="InterPro" id="IPR006379">
    <property type="entry name" value="HAD-SF_hydro_IIB"/>
</dbReference>
<dbReference type="Pfam" id="PF08282">
    <property type="entry name" value="Hydrolase_3"/>
    <property type="match status" value="1"/>
</dbReference>
<name>A0A3P1T7C8_9ACTN</name>
<dbReference type="SUPFAM" id="SSF56784">
    <property type="entry name" value="HAD-like"/>
    <property type="match status" value="1"/>
</dbReference>
<dbReference type="PROSITE" id="PS01229">
    <property type="entry name" value="COF_2"/>
    <property type="match status" value="1"/>
</dbReference>
<dbReference type="OrthoDB" id="3180855at2"/>
<dbReference type="CDD" id="cd07516">
    <property type="entry name" value="HAD_Pase"/>
    <property type="match status" value="1"/>
</dbReference>
<dbReference type="SFLD" id="SFLDG01140">
    <property type="entry name" value="C2.B:_Phosphomannomutase_and_P"/>
    <property type="match status" value="1"/>
</dbReference>
<dbReference type="PANTHER" id="PTHR10000">
    <property type="entry name" value="PHOSPHOSERINE PHOSPHATASE"/>
    <property type="match status" value="1"/>
</dbReference>
<dbReference type="GO" id="GO:0000287">
    <property type="term" value="F:magnesium ion binding"/>
    <property type="evidence" value="ECO:0007669"/>
    <property type="project" value="TreeGrafter"/>
</dbReference>
<accession>A0A3P1T7C8</accession>
<protein>
    <submittedName>
        <fullName evidence="1">HAD family phosphatase</fullName>
    </submittedName>
</protein>
<dbReference type="Gene3D" id="3.40.50.1000">
    <property type="entry name" value="HAD superfamily/HAD-like"/>
    <property type="match status" value="1"/>
</dbReference>
<dbReference type="NCBIfam" id="TIGR01484">
    <property type="entry name" value="HAD-SF-IIB"/>
    <property type="match status" value="1"/>
</dbReference>
<dbReference type="InterPro" id="IPR036412">
    <property type="entry name" value="HAD-like_sf"/>
</dbReference>
<dbReference type="Gene3D" id="3.30.1240.10">
    <property type="match status" value="1"/>
</dbReference>
<reference evidence="1 2" key="1">
    <citation type="submission" date="2018-11" db="EMBL/GenBank/DDBJ databases">
        <title>Genomes From Bacteria Associated with the Canine Oral Cavity: a Test Case for Automated Genome-Based Taxonomic Assignment.</title>
        <authorList>
            <person name="Coil D.A."/>
            <person name="Jospin G."/>
            <person name="Darling A.E."/>
            <person name="Wallis C."/>
            <person name="Davis I.J."/>
            <person name="Harris S."/>
            <person name="Eisen J.A."/>
            <person name="Holcombe L.J."/>
            <person name="O'Flynn C."/>
        </authorList>
    </citation>
    <scope>NUCLEOTIDE SEQUENCE [LARGE SCALE GENOMIC DNA]</scope>
    <source>
        <strain evidence="1 2">OH887_COT-365</strain>
    </source>
</reference>
<organism evidence="1 2">
    <name type="scientific">Arachnia propionica</name>
    <dbReference type="NCBI Taxonomy" id="1750"/>
    <lineage>
        <taxon>Bacteria</taxon>
        <taxon>Bacillati</taxon>
        <taxon>Actinomycetota</taxon>
        <taxon>Actinomycetes</taxon>
        <taxon>Propionibacteriales</taxon>
        <taxon>Propionibacteriaceae</taxon>
        <taxon>Arachnia</taxon>
    </lineage>
</organism>
<dbReference type="GO" id="GO:0005829">
    <property type="term" value="C:cytosol"/>
    <property type="evidence" value="ECO:0007669"/>
    <property type="project" value="TreeGrafter"/>
</dbReference>
<dbReference type="SFLD" id="SFLDS00003">
    <property type="entry name" value="Haloacid_Dehalogenase"/>
    <property type="match status" value="1"/>
</dbReference>
<comment type="caution">
    <text evidence="1">The sequence shown here is derived from an EMBL/GenBank/DDBJ whole genome shotgun (WGS) entry which is preliminary data.</text>
</comment>
<dbReference type="InterPro" id="IPR023214">
    <property type="entry name" value="HAD_sf"/>
</dbReference>